<dbReference type="GO" id="GO:0061061">
    <property type="term" value="P:muscle structure development"/>
    <property type="evidence" value="ECO:0007669"/>
    <property type="project" value="TreeGrafter"/>
</dbReference>
<evidence type="ECO:0000256" key="1">
    <source>
        <dbReference type="ARBA" id="ARBA00004496"/>
    </source>
</evidence>
<feature type="region of interest" description="Disordered" evidence="4">
    <location>
        <begin position="193"/>
        <end position="220"/>
    </location>
</feature>
<dbReference type="PANTHER" id="PTHR24214:SF38">
    <property type="entry name" value="PDZ AND LIM DOMAIN PROTEIN ZASP-RELATED"/>
    <property type="match status" value="1"/>
</dbReference>
<keyword evidence="3" id="KW-0479">Metal-binding</keyword>
<keyword evidence="2" id="KW-0963">Cytoplasm</keyword>
<evidence type="ECO:0000313" key="6">
    <source>
        <dbReference type="EMBL" id="RZF40672.1"/>
    </source>
</evidence>
<gene>
    <name evidence="6" type="ORF">LSTR_LSTR012773</name>
</gene>
<organism evidence="6 7">
    <name type="scientific">Laodelphax striatellus</name>
    <name type="common">Small brown planthopper</name>
    <name type="synonym">Delphax striatella</name>
    <dbReference type="NCBI Taxonomy" id="195883"/>
    <lineage>
        <taxon>Eukaryota</taxon>
        <taxon>Metazoa</taxon>
        <taxon>Ecdysozoa</taxon>
        <taxon>Arthropoda</taxon>
        <taxon>Hexapoda</taxon>
        <taxon>Insecta</taxon>
        <taxon>Pterygota</taxon>
        <taxon>Neoptera</taxon>
        <taxon>Paraneoptera</taxon>
        <taxon>Hemiptera</taxon>
        <taxon>Auchenorrhyncha</taxon>
        <taxon>Fulgoroidea</taxon>
        <taxon>Delphacidae</taxon>
        <taxon>Criomorphinae</taxon>
        <taxon>Laodelphax</taxon>
    </lineage>
</organism>
<dbReference type="FunFam" id="2.30.42.10:FF:000055">
    <property type="entry name" value="PDZ and LIM domain protein 3"/>
    <property type="match status" value="1"/>
</dbReference>
<feature type="region of interest" description="Disordered" evidence="4">
    <location>
        <begin position="611"/>
        <end position="691"/>
    </location>
</feature>
<comment type="subcellular location">
    <subcellularLocation>
        <location evidence="1">Cytoplasm</location>
    </subcellularLocation>
</comment>
<feature type="compositionally biased region" description="Polar residues" evidence="4">
    <location>
        <begin position="448"/>
        <end position="458"/>
    </location>
</feature>
<dbReference type="SMART" id="SM00228">
    <property type="entry name" value="PDZ"/>
    <property type="match status" value="1"/>
</dbReference>
<feature type="compositionally biased region" description="Basic and acidic residues" evidence="4">
    <location>
        <begin position="369"/>
        <end position="381"/>
    </location>
</feature>
<dbReference type="Proteomes" id="UP000291343">
    <property type="component" value="Unassembled WGS sequence"/>
</dbReference>
<reference evidence="6 7" key="1">
    <citation type="journal article" date="2017" name="Gigascience">
        <title>Genome sequence of the small brown planthopper, Laodelphax striatellus.</title>
        <authorList>
            <person name="Zhu J."/>
            <person name="Jiang F."/>
            <person name="Wang X."/>
            <person name="Yang P."/>
            <person name="Bao Y."/>
            <person name="Zhao W."/>
            <person name="Wang W."/>
            <person name="Lu H."/>
            <person name="Wang Q."/>
            <person name="Cui N."/>
            <person name="Li J."/>
            <person name="Chen X."/>
            <person name="Luo L."/>
            <person name="Yu J."/>
            <person name="Kang L."/>
            <person name="Cui F."/>
        </authorList>
    </citation>
    <scope>NUCLEOTIDE SEQUENCE [LARGE SCALE GENOMIC DNA]</scope>
    <source>
        <strain evidence="6">Lst14</strain>
    </source>
</reference>
<feature type="region of interest" description="Disordered" evidence="4">
    <location>
        <begin position="573"/>
        <end position="599"/>
    </location>
</feature>
<dbReference type="InParanoid" id="A0A482X4R2"/>
<dbReference type="SUPFAM" id="SSF50156">
    <property type="entry name" value="PDZ domain-like"/>
    <property type="match status" value="1"/>
</dbReference>
<dbReference type="GO" id="GO:0003779">
    <property type="term" value="F:actin binding"/>
    <property type="evidence" value="ECO:0007669"/>
    <property type="project" value="TreeGrafter"/>
</dbReference>
<dbReference type="InterPro" id="IPR050604">
    <property type="entry name" value="PDZ-LIM_domain"/>
</dbReference>
<accession>A0A482X4R2</accession>
<evidence type="ECO:0000256" key="4">
    <source>
        <dbReference type="SAM" id="MobiDB-lite"/>
    </source>
</evidence>
<feature type="compositionally biased region" description="Acidic residues" evidence="4">
    <location>
        <begin position="618"/>
        <end position="636"/>
    </location>
</feature>
<protein>
    <recommendedName>
        <fullName evidence="5">PDZ domain-containing protein</fullName>
    </recommendedName>
</protein>
<dbReference type="GO" id="GO:0051371">
    <property type="term" value="F:muscle alpha-actinin binding"/>
    <property type="evidence" value="ECO:0007669"/>
    <property type="project" value="TreeGrafter"/>
</dbReference>
<dbReference type="AlphaFoldDB" id="A0A482X4R2"/>
<dbReference type="OrthoDB" id="44841at2759"/>
<name>A0A482X4R2_LAOST</name>
<dbReference type="SMR" id="A0A482X4R2"/>
<feature type="compositionally biased region" description="Low complexity" evidence="4">
    <location>
        <begin position="498"/>
        <end position="515"/>
    </location>
</feature>
<dbReference type="GO" id="GO:0031941">
    <property type="term" value="C:filamentous actin"/>
    <property type="evidence" value="ECO:0007669"/>
    <property type="project" value="TreeGrafter"/>
</dbReference>
<keyword evidence="3" id="KW-0440">LIM domain</keyword>
<feature type="compositionally biased region" description="Acidic residues" evidence="4">
    <location>
        <begin position="659"/>
        <end position="675"/>
    </location>
</feature>
<dbReference type="CDD" id="cd23068">
    <property type="entry name" value="PDZ_ZASP52-like"/>
    <property type="match status" value="1"/>
</dbReference>
<dbReference type="PROSITE" id="PS50106">
    <property type="entry name" value="PDZ"/>
    <property type="match status" value="1"/>
</dbReference>
<dbReference type="PANTHER" id="PTHR24214">
    <property type="entry name" value="PDZ AND LIM DOMAIN PROTEIN ZASP"/>
    <property type="match status" value="1"/>
</dbReference>
<feature type="compositionally biased region" description="Basic and acidic residues" evidence="4">
    <location>
        <begin position="392"/>
        <end position="406"/>
    </location>
</feature>
<evidence type="ECO:0000256" key="3">
    <source>
        <dbReference type="ARBA" id="ARBA00023038"/>
    </source>
</evidence>
<feature type="compositionally biased region" description="Low complexity" evidence="4">
    <location>
        <begin position="149"/>
        <end position="167"/>
    </location>
</feature>
<dbReference type="STRING" id="195883.A0A482X4R2"/>
<comment type="caution">
    <text evidence="6">The sequence shown here is derived from an EMBL/GenBank/DDBJ whole genome shotgun (WGS) entry which is preliminary data.</text>
</comment>
<feature type="compositionally biased region" description="Polar residues" evidence="4">
    <location>
        <begin position="195"/>
        <end position="218"/>
    </location>
</feature>
<dbReference type="Pfam" id="PF00595">
    <property type="entry name" value="PDZ"/>
    <property type="match status" value="1"/>
</dbReference>
<proteinExistence type="predicted"/>
<dbReference type="InterPro" id="IPR001478">
    <property type="entry name" value="PDZ"/>
</dbReference>
<feature type="region of interest" description="Disordered" evidence="4">
    <location>
        <begin position="369"/>
        <end position="421"/>
    </location>
</feature>
<dbReference type="Gene3D" id="2.30.42.10">
    <property type="match status" value="1"/>
</dbReference>
<feature type="region of interest" description="Disordered" evidence="4">
    <location>
        <begin position="122"/>
        <end position="180"/>
    </location>
</feature>
<dbReference type="GO" id="GO:0001725">
    <property type="term" value="C:stress fiber"/>
    <property type="evidence" value="ECO:0007669"/>
    <property type="project" value="TreeGrafter"/>
</dbReference>
<dbReference type="EMBL" id="QKKF02018020">
    <property type="protein sequence ID" value="RZF40672.1"/>
    <property type="molecule type" value="Genomic_DNA"/>
</dbReference>
<feature type="compositionally biased region" description="Basic and acidic residues" evidence="4">
    <location>
        <begin position="136"/>
        <end position="148"/>
    </location>
</feature>
<dbReference type="GO" id="GO:0030036">
    <property type="term" value="P:actin cytoskeleton organization"/>
    <property type="evidence" value="ECO:0007669"/>
    <property type="project" value="TreeGrafter"/>
</dbReference>
<evidence type="ECO:0000313" key="7">
    <source>
        <dbReference type="Proteomes" id="UP000291343"/>
    </source>
</evidence>
<feature type="region of interest" description="Disordered" evidence="4">
    <location>
        <begin position="437"/>
        <end position="528"/>
    </location>
</feature>
<feature type="compositionally biased region" description="Basic and acidic residues" evidence="4">
    <location>
        <begin position="676"/>
        <end position="691"/>
    </location>
</feature>
<evidence type="ECO:0000256" key="2">
    <source>
        <dbReference type="ARBA" id="ARBA00022490"/>
    </source>
</evidence>
<dbReference type="GO" id="GO:0005912">
    <property type="term" value="C:adherens junction"/>
    <property type="evidence" value="ECO:0007669"/>
    <property type="project" value="TreeGrafter"/>
</dbReference>
<feature type="compositionally biased region" description="Basic and acidic residues" evidence="4">
    <location>
        <begin position="481"/>
        <end position="491"/>
    </location>
</feature>
<sequence length="825" mass="93338">MCDEIRLVRHDGDTPWGFRLTGGRDFGTPLLVVKVIGGSIAALAGVHVGDIVRGINYVPTNEFTHLDAQRAILESKDTLVLNLIRGDEEPEEIEKKVENLELSFVVKLNRSGRISAVEEILSPCSTPLPPQSPSPEKQRRSASGDRSARSQSRGSRGSLGQQHQQQQEVEEAGSNKKGKITLTVMDDGPIIMKPLSSQQQVETKSSQNVTRENMSSNKEISDEVTLHEEMMLETSLKKTTTKITERSEEEFVNEVRGGIVQRARSENRELTEDEIMEMMAGEAEVLDEEKGTIGVNFQKFLPKCEFIKESSVFKALQEEATKKEKTEVQQLMKDPTKRFSKFLIKPNTPKPLPKPKPVVAEPMAWQKKMENEKLEKKEASTEKQTSAVAEVRSPEGEKTFVHENEKSAFQSTALEKAEERHIVERREECIVQRYEQHEESIQMEESVDGTTSSFSSNRACAKSSKAFSVSTNNQDLDDETEKSSNNRKDSEDSTTATSNNNSSSCKKKSSLSSQSEGRRSNSKKVGFMGVEERANFEKQLEDIQKQLLSLQRLPLEIQNHLLLVQQSLPDIVSKRQSPVSGIDRDDDDEEEDDNDEDIDKLLKEADDEFETMYKEQEEREENDVTINEEEGDEEYTVDSRRRTLEEDEYTENAGAGEESLVEDQEQGLQEMEEETREEREEPPKQLPHGQEDVEICRAEGKRSFPLTPQLRPMILPGGRKWGHPKDPFNEEFIAETIVSQSEVLVGTTIGVNFRKYIPPKFDSANSAVYKLIHELEEKSKKGVAERPEKVHDLDKYYNPPIDKRHFFAATLSGNQAGNPNIKTQP</sequence>
<dbReference type="GO" id="GO:0030018">
    <property type="term" value="C:Z disc"/>
    <property type="evidence" value="ECO:0007669"/>
    <property type="project" value="TreeGrafter"/>
</dbReference>
<evidence type="ECO:0000259" key="5">
    <source>
        <dbReference type="PROSITE" id="PS50106"/>
    </source>
</evidence>
<keyword evidence="7" id="KW-1185">Reference proteome</keyword>
<dbReference type="InterPro" id="IPR036034">
    <property type="entry name" value="PDZ_sf"/>
</dbReference>
<feature type="domain" description="PDZ" evidence="5">
    <location>
        <begin position="4"/>
        <end position="87"/>
    </location>
</feature>
<feature type="compositionally biased region" description="Acidic residues" evidence="4">
    <location>
        <begin position="584"/>
        <end position="598"/>
    </location>
</feature>
<feature type="compositionally biased region" description="Polar residues" evidence="4">
    <location>
        <begin position="465"/>
        <end position="474"/>
    </location>
</feature>
<keyword evidence="3" id="KW-0862">Zinc</keyword>